<dbReference type="KEGG" id="lfa:LFA_0202"/>
<gene>
    <name evidence="2" type="ORF">LFA_0202</name>
</gene>
<dbReference type="Proteomes" id="UP000032430">
    <property type="component" value="Chromosome I"/>
</dbReference>
<feature type="compositionally biased region" description="Basic and acidic residues" evidence="1">
    <location>
        <begin position="1"/>
        <end position="12"/>
    </location>
</feature>
<proteinExistence type="predicted"/>
<protein>
    <submittedName>
        <fullName evidence="2">Uncharacterized protein</fullName>
    </submittedName>
</protein>
<feature type="region of interest" description="Disordered" evidence="1">
    <location>
        <begin position="1"/>
        <end position="36"/>
    </location>
</feature>
<dbReference type="AlphaFoldDB" id="A0A098G2G7"/>
<evidence type="ECO:0000256" key="1">
    <source>
        <dbReference type="SAM" id="MobiDB-lite"/>
    </source>
</evidence>
<sequence length="36" mass="3860">MHAENENSRKSDSLNINANEENFDGVANLEGVAQAA</sequence>
<dbReference type="EMBL" id="LN614827">
    <property type="protein sequence ID" value="CEG55680.1"/>
    <property type="molecule type" value="Genomic_DNA"/>
</dbReference>
<accession>A0A098G2G7</accession>
<reference evidence="3" key="1">
    <citation type="submission" date="2014-09" db="EMBL/GenBank/DDBJ databases">
        <authorList>
            <person name="Gomez-Valero L."/>
        </authorList>
    </citation>
    <scope>NUCLEOTIDE SEQUENCE [LARGE SCALE GENOMIC DNA]</scope>
    <source>
        <strain evidence="3">ATCC700992</strain>
    </source>
</reference>
<organism evidence="2 3">
    <name type="scientific">Legionella fallonii LLAP-10</name>
    <dbReference type="NCBI Taxonomy" id="1212491"/>
    <lineage>
        <taxon>Bacteria</taxon>
        <taxon>Pseudomonadati</taxon>
        <taxon>Pseudomonadota</taxon>
        <taxon>Gammaproteobacteria</taxon>
        <taxon>Legionellales</taxon>
        <taxon>Legionellaceae</taxon>
        <taxon>Legionella</taxon>
    </lineage>
</organism>
<evidence type="ECO:0000313" key="3">
    <source>
        <dbReference type="Proteomes" id="UP000032430"/>
    </source>
</evidence>
<name>A0A098G2G7_9GAMM</name>
<dbReference type="HOGENOM" id="CLU_3356868_0_0_6"/>
<keyword evidence="3" id="KW-1185">Reference proteome</keyword>
<evidence type="ECO:0000313" key="2">
    <source>
        <dbReference type="EMBL" id="CEG55680.1"/>
    </source>
</evidence>